<dbReference type="EMBL" id="JBHSBM010000018">
    <property type="protein sequence ID" value="MFC4060246.1"/>
    <property type="molecule type" value="Genomic_DNA"/>
</dbReference>
<name>A0ABV8I7Y0_9ACTN</name>
<proteinExistence type="predicted"/>
<accession>A0ABV8I7Y0</accession>
<keyword evidence="2" id="KW-1185">Reference proteome</keyword>
<dbReference type="RefSeq" id="WP_377289315.1">
    <property type="nucleotide sequence ID" value="NZ_JBHSBM010000018.1"/>
</dbReference>
<dbReference type="Proteomes" id="UP001595850">
    <property type="component" value="Unassembled WGS sequence"/>
</dbReference>
<comment type="caution">
    <text evidence="1">The sequence shown here is derived from an EMBL/GenBank/DDBJ whole genome shotgun (WGS) entry which is preliminary data.</text>
</comment>
<sequence>MAASRDLEYEVLCDDNGAFLRRYTVDDTGVLVPEDATLDGADYAAVGTVRRCEAPAAPPNPVLDGTLQRQAGAGTVTVPAGARSVTLVVLTGTAVVAIGGGAAVPVPAGTSLTWGVDRGGDAGESLQDAYAFTGVAGSDFLVSSTREV</sequence>
<reference evidence="2" key="1">
    <citation type="journal article" date="2019" name="Int. J. Syst. Evol. Microbiol.">
        <title>The Global Catalogue of Microorganisms (GCM) 10K type strain sequencing project: providing services to taxonomists for standard genome sequencing and annotation.</title>
        <authorList>
            <consortium name="The Broad Institute Genomics Platform"/>
            <consortium name="The Broad Institute Genome Sequencing Center for Infectious Disease"/>
            <person name="Wu L."/>
            <person name="Ma J."/>
        </authorList>
    </citation>
    <scope>NUCLEOTIDE SEQUENCE [LARGE SCALE GENOMIC DNA]</scope>
    <source>
        <strain evidence="2">TBRC 4489</strain>
    </source>
</reference>
<organism evidence="1 2">
    <name type="scientific">Planomonospora corallina</name>
    <dbReference type="NCBI Taxonomy" id="1806052"/>
    <lineage>
        <taxon>Bacteria</taxon>
        <taxon>Bacillati</taxon>
        <taxon>Actinomycetota</taxon>
        <taxon>Actinomycetes</taxon>
        <taxon>Streptosporangiales</taxon>
        <taxon>Streptosporangiaceae</taxon>
        <taxon>Planomonospora</taxon>
    </lineage>
</organism>
<evidence type="ECO:0000313" key="1">
    <source>
        <dbReference type="EMBL" id="MFC4060246.1"/>
    </source>
</evidence>
<gene>
    <name evidence="1" type="ORF">ACFOWE_18230</name>
</gene>
<protein>
    <submittedName>
        <fullName evidence="1">Uncharacterized protein</fullName>
    </submittedName>
</protein>
<evidence type="ECO:0000313" key="2">
    <source>
        <dbReference type="Proteomes" id="UP001595850"/>
    </source>
</evidence>